<sequence length="562" mass="61920">MIRKTLLVTAATFLASSLLFATVSSAQAQSLDDKALAIVIPGSGDYSKTISTDSAITQQFFNQGLRMAWSFYFPEAIASYQEASRHDPDHPMPYFGMAHAMGPNPNSRYAGMPDDPQGEGLKAIRKALDNIGNGTAKEQDMVNTLYVLYNQTANADKQERDKAYLEALRELHNKYPKDADIGSMFAAAHMSMGRWDYWNADGSAKPGTQDAVTALEAAMNSQPYHPGANHLYIHLMEASMQPELALPAAQKLESLVPIAGHMVHMPGHIYLRVGEYEKAIDINERSQLVDLQFAEIWGDMPFPNIGTYPLSHRIHAPHALDFVRYAASLQGSYAISIEAAERGAASVGTDAAAIDRGQKRVAQAWLVDKIFGKWDNILGTEQSHSGTPYLDGMWSYVTGSALAATGQISMAEAQLVNLRKMSVDETADQARVGPTAASHILKLAGFALEGEIREAQGDLDAAIEAYTMAVELEDQNNYTEPPDWSQPIRHYLGAALLEADRAEDAESVYRQDLQWNQLNGWSSWGLYQALVAQGKTEEAQILNLQFQSLWRNADVILERSRF</sequence>
<evidence type="ECO:0000256" key="2">
    <source>
        <dbReference type="SAM" id="SignalP"/>
    </source>
</evidence>
<feature type="repeat" description="TPR" evidence="1">
    <location>
        <begin position="443"/>
        <end position="476"/>
    </location>
</feature>
<dbReference type="InterPro" id="IPR011990">
    <property type="entry name" value="TPR-like_helical_dom_sf"/>
</dbReference>
<reference evidence="4" key="1">
    <citation type="submission" date="2017-08" db="EMBL/GenBank/DDBJ databases">
        <title>A dynamic microbial community with high functional redundancy inhabits the cold, oxic subseafloor aquifer.</title>
        <authorList>
            <person name="Tully B.J."/>
            <person name="Wheat C.G."/>
            <person name="Glazer B.T."/>
            <person name="Huber J.A."/>
        </authorList>
    </citation>
    <scope>NUCLEOTIDE SEQUENCE [LARGE SCALE GENOMIC DNA]</scope>
</reference>
<protein>
    <recommendedName>
        <fullName evidence="5">Tetratricopeptide repeat protein</fullName>
    </recommendedName>
</protein>
<dbReference type="Proteomes" id="UP000218172">
    <property type="component" value="Unassembled WGS sequence"/>
</dbReference>
<dbReference type="EMBL" id="NVQR01000091">
    <property type="protein sequence ID" value="PCH60465.1"/>
    <property type="molecule type" value="Genomic_DNA"/>
</dbReference>
<proteinExistence type="predicted"/>
<dbReference type="InterPro" id="IPR019734">
    <property type="entry name" value="TPR_rpt"/>
</dbReference>
<feature type="signal peptide" evidence="2">
    <location>
        <begin position="1"/>
        <end position="28"/>
    </location>
</feature>
<name>A0A2A4MK20_9GAMM</name>
<organism evidence="3 4">
    <name type="scientific">SAR86 cluster bacterium</name>
    <dbReference type="NCBI Taxonomy" id="2030880"/>
    <lineage>
        <taxon>Bacteria</taxon>
        <taxon>Pseudomonadati</taxon>
        <taxon>Pseudomonadota</taxon>
        <taxon>Gammaproteobacteria</taxon>
        <taxon>SAR86 cluster</taxon>
    </lineage>
</organism>
<evidence type="ECO:0000256" key="1">
    <source>
        <dbReference type="PROSITE-ProRule" id="PRU00339"/>
    </source>
</evidence>
<evidence type="ECO:0000313" key="4">
    <source>
        <dbReference type="Proteomes" id="UP000218172"/>
    </source>
</evidence>
<evidence type="ECO:0000313" key="3">
    <source>
        <dbReference type="EMBL" id="PCH60465.1"/>
    </source>
</evidence>
<accession>A0A2A4MK20</accession>
<dbReference type="PANTHER" id="PTHR45588">
    <property type="entry name" value="TPR DOMAIN-CONTAINING PROTEIN"/>
    <property type="match status" value="1"/>
</dbReference>
<feature type="chain" id="PRO_5013195610" description="Tetratricopeptide repeat protein" evidence="2">
    <location>
        <begin position="29"/>
        <end position="562"/>
    </location>
</feature>
<comment type="caution">
    <text evidence="3">The sequence shown here is derived from an EMBL/GenBank/DDBJ whole genome shotgun (WGS) entry which is preliminary data.</text>
</comment>
<gene>
    <name evidence="3" type="ORF">COC19_05935</name>
</gene>
<dbReference type="SUPFAM" id="SSF48452">
    <property type="entry name" value="TPR-like"/>
    <property type="match status" value="2"/>
</dbReference>
<keyword evidence="2" id="KW-0732">Signal</keyword>
<dbReference type="Gene3D" id="1.25.40.10">
    <property type="entry name" value="Tetratricopeptide repeat domain"/>
    <property type="match status" value="2"/>
</dbReference>
<dbReference type="PANTHER" id="PTHR45588:SF1">
    <property type="entry name" value="WW DOMAIN-CONTAINING PROTEIN"/>
    <property type="match status" value="1"/>
</dbReference>
<dbReference type="AlphaFoldDB" id="A0A2A4MK20"/>
<dbReference type="PROSITE" id="PS50005">
    <property type="entry name" value="TPR"/>
    <property type="match status" value="1"/>
</dbReference>
<keyword evidence="1" id="KW-0802">TPR repeat</keyword>
<evidence type="ECO:0008006" key="5">
    <source>
        <dbReference type="Google" id="ProtNLM"/>
    </source>
</evidence>